<dbReference type="EMBL" id="JAPFFJ010000005">
    <property type="protein sequence ID" value="KAJ6427705.1"/>
    <property type="molecule type" value="Genomic_DNA"/>
</dbReference>
<evidence type="ECO:0000256" key="1">
    <source>
        <dbReference type="SAM" id="SignalP"/>
    </source>
</evidence>
<reference evidence="2 3" key="1">
    <citation type="journal article" date="2023" name="Int. J. Mol. Sci.">
        <title>De Novo Assembly and Annotation of 11 Diverse Shrub Willow (Salix) Genomes Reveals Novel Gene Organization in Sex-Linked Regions.</title>
        <authorList>
            <person name="Hyden B."/>
            <person name="Feng K."/>
            <person name="Yates T.B."/>
            <person name="Jawdy S."/>
            <person name="Cereghino C."/>
            <person name="Smart L.B."/>
            <person name="Muchero W."/>
        </authorList>
    </citation>
    <scope>NUCLEOTIDE SEQUENCE [LARGE SCALE GENOMIC DNA]</scope>
    <source>
        <tissue evidence="2">Shoot tip</tissue>
    </source>
</reference>
<feature type="signal peptide" evidence="1">
    <location>
        <begin position="1"/>
        <end position="18"/>
    </location>
</feature>
<sequence length="81" mass="8543">MVGLALADLLLVDPQWVGVPRWVGGGERNGAEERRAKALVGQLTDDDGEGSVVRRGEEKLCGGGYWNVTGGWYGGEGEGNV</sequence>
<evidence type="ECO:0000313" key="2">
    <source>
        <dbReference type="EMBL" id="KAJ6427705.1"/>
    </source>
</evidence>
<gene>
    <name evidence="2" type="ORF">OIU84_023159</name>
</gene>
<organism evidence="2 3">
    <name type="scientific">Salix udensis</name>
    <dbReference type="NCBI Taxonomy" id="889485"/>
    <lineage>
        <taxon>Eukaryota</taxon>
        <taxon>Viridiplantae</taxon>
        <taxon>Streptophyta</taxon>
        <taxon>Embryophyta</taxon>
        <taxon>Tracheophyta</taxon>
        <taxon>Spermatophyta</taxon>
        <taxon>Magnoliopsida</taxon>
        <taxon>eudicotyledons</taxon>
        <taxon>Gunneridae</taxon>
        <taxon>Pentapetalae</taxon>
        <taxon>rosids</taxon>
        <taxon>fabids</taxon>
        <taxon>Malpighiales</taxon>
        <taxon>Salicaceae</taxon>
        <taxon>Saliceae</taxon>
        <taxon>Salix</taxon>
    </lineage>
</organism>
<dbReference type="AlphaFoldDB" id="A0AAD6PG07"/>
<dbReference type="Proteomes" id="UP001162972">
    <property type="component" value="Chromosome 1"/>
</dbReference>
<keyword evidence="3" id="KW-1185">Reference proteome</keyword>
<protein>
    <submittedName>
        <fullName evidence="2">Uncharacterized protein</fullName>
    </submittedName>
</protein>
<proteinExistence type="predicted"/>
<name>A0AAD6PG07_9ROSI</name>
<accession>A0AAD6PG07</accession>
<keyword evidence="1" id="KW-0732">Signal</keyword>
<evidence type="ECO:0000313" key="3">
    <source>
        <dbReference type="Proteomes" id="UP001162972"/>
    </source>
</evidence>
<feature type="chain" id="PRO_5041955649" evidence="1">
    <location>
        <begin position="19"/>
        <end position="81"/>
    </location>
</feature>
<comment type="caution">
    <text evidence="2">The sequence shown here is derived from an EMBL/GenBank/DDBJ whole genome shotgun (WGS) entry which is preliminary data.</text>
</comment>